<dbReference type="Pfam" id="PF25542">
    <property type="entry name" value="zf-CCCH_12"/>
    <property type="match status" value="1"/>
</dbReference>
<dbReference type="Pfam" id="PF25543">
    <property type="entry name" value="zf-CCCH_tandem"/>
    <property type="match status" value="1"/>
</dbReference>
<organism evidence="5 6">
    <name type="scientific">Fusarium equiseti</name>
    <name type="common">Fusarium scirpi</name>
    <dbReference type="NCBI Taxonomy" id="61235"/>
    <lineage>
        <taxon>Eukaryota</taxon>
        <taxon>Fungi</taxon>
        <taxon>Dikarya</taxon>
        <taxon>Ascomycota</taxon>
        <taxon>Pezizomycotina</taxon>
        <taxon>Sordariomycetes</taxon>
        <taxon>Hypocreomycetidae</taxon>
        <taxon>Hypocreales</taxon>
        <taxon>Nectriaceae</taxon>
        <taxon>Fusarium</taxon>
        <taxon>Fusarium incarnatum-equiseti species complex</taxon>
    </lineage>
</organism>
<dbReference type="Pfam" id="PF25540">
    <property type="entry name" value="DUF7923"/>
    <property type="match status" value="1"/>
</dbReference>
<evidence type="ECO:0000256" key="1">
    <source>
        <dbReference type="PROSITE-ProRule" id="PRU00723"/>
    </source>
</evidence>
<feature type="zinc finger region" description="C3H1-type" evidence="1">
    <location>
        <begin position="374"/>
        <end position="402"/>
    </location>
</feature>
<feature type="coiled-coil region" evidence="2">
    <location>
        <begin position="45"/>
        <end position="79"/>
    </location>
</feature>
<name>A0A8J2NH58_FUSEQ</name>
<dbReference type="PROSITE" id="PS50103">
    <property type="entry name" value="ZF_C3H1"/>
    <property type="match status" value="1"/>
</dbReference>
<dbReference type="AlphaFoldDB" id="A0A8J2NH58"/>
<feature type="region of interest" description="Disordered" evidence="3">
    <location>
        <begin position="265"/>
        <end position="356"/>
    </location>
</feature>
<dbReference type="InterPro" id="IPR057654">
    <property type="entry name" value="Znf-CCCH_tandem"/>
</dbReference>
<protein>
    <recommendedName>
        <fullName evidence="4">C3H1-type domain-containing protein</fullName>
    </recommendedName>
</protein>
<dbReference type="GO" id="GO:0008270">
    <property type="term" value="F:zinc ion binding"/>
    <property type="evidence" value="ECO:0007669"/>
    <property type="project" value="UniProtKB-KW"/>
</dbReference>
<dbReference type="PANTHER" id="PTHR37543">
    <property type="entry name" value="CCCH ZINC FINGER DNA BINDING PROTEIN (AFU_ORTHOLOGUE AFUA_5G12760)"/>
    <property type="match status" value="1"/>
</dbReference>
<reference evidence="5" key="1">
    <citation type="submission" date="2021-05" db="EMBL/GenBank/DDBJ databases">
        <authorList>
            <person name="Khan N."/>
        </authorList>
    </citation>
    <scope>NUCLEOTIDE SEQUENCE</scope>
</reference>
<evidence type="ECO:0000256" key="3">
    <source>
        <dbReference type="SAM" id="MobiDB-lite"/>
    </source>
</evidence>
<dbReference type="Proteomes" id="UP000693738">
    <property type="component" value="Unassembled WGS sequence"/>
</dbReference>
<dbReference type="InterPro" id="IPR000571">
    <property type="entry name" value="Znf_CCCH"/>
</dbReference>
<feature type="compositionally biased region" description="Pro residues" evidence="3">
    <location>
        <begin position="319"/>
        <end position="332"/>
    </location>
</feature>
<dbReference type="PANTHER" id="PTHR37543:SF1">
    <property type="entry name" value="CCCH ZINC FINGER DNA BINDING PROTEIN (AFU_ORTHOLOGUE AFUA_5G12760)"/>
    <property type="match status" value="1"/>
</dbReference>
<evidence type="ECO:0000313" key="6">
    <source>
        <dbReference type="Proteomes" id="UP000693738"/>
    </source>
</evidence>
<keyword evidence="2" id="KW-0175">Coiled coil</keyword>
<keyword evidence="1" id="KW-0479">Metal-binding</keyword>
<evidence type="ECO:0000259" key="4">
    <source>
        <dbReference type="PROSITE" id="PS50103"/>
    </source>
</evidence>
<gene>
    <name evidence="5" type="ORF">FEQUK3_LOCUS11151</name>
</gene>
<feature type="compositionally biased region" description="Polar residues" evidence="3">
    <location>
        <begin position="265"/>
        <end position="318"/>
    </location>
</feature>
<keyword evidence="1" id="KW-0862">Zinc</keyword>
<comment type="caution">
    <text evidence="5">The sequence shown here is derived from an EMBL/GenBank/DDBJ whole genome shotgun (WGS) entry which is preliminary data.</text>
</comment>
<dbReference type="InterPro" id="IPR057683">
    <property type="entry name" value="DUF7923"/>
</dbReference>
<evidence type="ECO:0000313" key="5">
    <source>
        <dbReference type="EMBL" id="CAG7565433.1"/>
    </source>
</evidence>
<keyword evidence="1" id="KW-0863">Zinc-finger</keyword>
<proteinExistence type="predicted"/>
<dbReference type="EMBL" id="CAJSTJ010000184">
    <property type="protein sequence ID" value="CAG7565433.1"/>
    <property type="molecule type" value="Genomic_DNA"/>
</dbReference>
<sequence length="471" mass="52370">MSTTSFDDFIQRYTQLQAYESSKDKLLQDVLLYCKAIEDNSDKETHKLKARLHELELDLKAATQTRRELQTSLGEAESQMKWVLKENDEIKFNESFIKDGLEGGKSAARALRTAVAQLCSHERTGSLEIICRVMANVGGLSKALLRHRSTLLTWALERRELMLKSEVRYYVATAFTASHSMNHPSLTLLETARWHLGNQNCKHILLGIGHDSGYAPFLEEIVHDEDSRRCVSLIKGPPLARELDSLQMNVIDFNDIFRATKLVSDKSSQATNAQRTLPIRTQTSSNNGPSTQAAVLTPATSTASLSPNNSWAKVTKSATPPPQLTMPLPPKQNKPKPVSKAPSSTQPAWSPGARGLDPAVTVSLTAMENIKRRAGNEKLCNNHYLRGPCGRIDVCPFVHNYKATQEDLAALAMLSRQNPCTNGQVCDVDDCIYGHNCPNVVNGACTRQYCRFSRELHPPNTKFINKNIDVN</sequence>
<accession>A0A8J2NH58</accession>
<evidence type="ECO:0000256" key="2">
    <source>
        <dbReference type="SAM" id="Coils"/>
    </source>
</evidence>
<feature type="domain" description="C3H1-type" evidence="4">
    <location>
        <begin position="374"/>
        <end position="402"/>
    </location>
</feature>